<gene>
    <name evidence="1" type="primary">Vigan.08G113900</name>
    <name evidence="1" type="ORF">VIGAN_08113900</name>
</gene>
<accession>A0A0S3SNX0</accession>
<dbReference type="AlphaFoldDB" id="A0A0S3SNX0"/>
<evidence type="ECO:0000313" key="1">
    <source>
        <dbReference type="EMBL" id="BAT94528.1"/>
    </source>
</evidence>
<dbReference type="EMBL" id="AP015041">
    <property type="protein sequence ID" value="BAT94528.1"/>
    <property type="molecule type" value="Genomic_DNA"/>
</dbReference>
<reference evidence="1 2" key="1">
    <citation type="journal article" date="2015" name="Sci. Rep.">
        <title>The power of single molecule real-time sequencing technology in the de novo assembly of a eukaryotic genome.</title>
        <authorList>
            <person name="Sakai H."/>
            <person name="Naito K."/>
            <person name="Ogiso-Tanaka E."/>
            <person name="Takahashi Y."/>
            <person name="Iseki K."/>
            <person name="Muto C."/>
            <person name="Satou K."/>
            <person name="Teruya K."/>
            <person name="Shiroma A."/>
            <person name="Shimoji M."/>
            <person name="Hirano T."/>
            <person name="Itoh T."/>
            <person name="Kaga A."/>
            <person name="Tomooka N."/>
        </authorList>
    </citation>
    <scope>NUCLEOTIDE SEQUENCE [LARGE SCALE GENOMIC DNA]</scope>
    <source>
        <strain evidence="2">cv. Shumari</strain>
    </source>
</reference>
<protein>
    <submittedName>
        <fullName evidence="1">Uncharacterized protein</fullName>
    </submittedName>
</protein>
<sequence length="88" mass="10003">FFNLWATYSLLLPHQFCLPQTAETLIPPPSAKPYPPPPPCHTATVKFKPYPTVSPPPTPSMPQRTCNCHIVFHHQCHNHPHRETHPPP</sequence>
<dbReference type="Proteomes" id="UP000291084">
    <property type="component" value="Chromosome 8"/>
</dbReference>
<evidence type="ECO:0000313" key="2">
    <source>
        <dbReference type="Proteomes" id="UP000291084"/>
    </source>
</evidence>
<name>A0A0S3SNX0_PHAAN</name>
<feature type="non-terminal residue" evidence="1">
    <location>
        <position position="1"/>
    </location>
</feature>
<organism evidence="1 2">
    <name type="scientific">Vigna angularis var. angularis</name>
    <dbReference type="NCBI Taxonomy" id="157739"/>
    <lineage>
        <taxon>Eukaryota</taxon>
        <taxon>Viridiplantae</taxon>
        <taxon>Streptophyta</taxon>
        <taxon>Embryophyta</taxon>
        <taxon>Tracheophyta</taxon>
        <taxon>Spermatophyta</taxon>
        <taxon>Magnoliopsida</taxon>
        <taxon>eudicotyledons</taxon>
        <taxon>Gunneridae</taxon>
        <taxon>Pentapetalae</taxon>
        <taxon>rosids</taxon>
        <taxon>fabids</taxon>
        <taxon>Fabales</taxon>
        <taxon>Fabaceae</taxon>
        <taxon>Papilionoideae</taxon>
        <taxon>50 kb inversion clade</taxon>
        <taxon>NPAAA clade</taxon>
        <taxon>indigoferoid/millettioid clade</taxon>
        <taxon>Phaseoleae</taxon>
        <taxon>Vigna</taxon>
    </lineage>
</organism>
<keyword evidence="2" id="KW-1185">Reference proteome</keyword>
<proteinExistence type="predicted"/>